<dbReference type="Gramene" id="mRNA:HanXRQr2_Chr11g0516901">
    <property type="protein sequence ID" value="CDS:HanXRQr2_Chr11g0516901.1"/>
    <property type="gene ID" value="HanXRQr2_Chr11g0516901"/>
</dbReference>
<name>A0A9K3HT63_HELAN</name>
<dbReference type="AlphaFoldDB" id="A0A9K3HT63"/>
<organism evidence="1 2">
    <name type="scientific">Helianthus annuus</name>
    <name type="common">Common sunflower</name>
    <dbReference type="NCBI Taxonomy" id="4232"/>
    <lineage>
        <taxon>Eukaryota</taxon>
        <taxon>Viridiplantae</taxon>
        <taxon>Streptophyta</taxon>
        <taxon>Embryophyta</taxon>
        <taxon>Tracheophyta</taxon>
        <taxon>Spermatophyta</taxon>
        <taxon>Magnoliopsida</taxon>
        <taxon>eudicotyledons</taxon>
        <taxon>Gunneridae</taxon>
        <taxon>Pentapetalae</taxon>
        <taxon>asterids</taxon>
        <taxon>campanulids</taxon>
        <taxon>Asterales</taxon>
        <taxon>Asteraceae</taxon>
        <taxon>Asteroideae</taxon>
        <taxon>Heliantheae alliance</taxon>
        <taxon>Heliantheae</taxon>
        <taxon>Helianthus</taxon>
    </lineage>
</organism>
<reference evidence="1" key="2">
    <citation type="submission" date="2020-06" db="EMBL/GenBank/DDBJ databases">
        <title>Helianthus annuus Genome sequencing and assembly Release 2.</title>
        <authorList>
            <person name="Gouzy J."/>
            <person name="Langlade N."/>
            <person name="Munos S."/>
        </authorList>
    </citation>
    <scope>NUCLEOTIDE SEQUENCE</scope>
    <source>
        <tissue evidence="1">Leaves</tissue>
    </source>
</reference>
<proteinExistence type="predicted"/>
<protein>
    <submittedName>
        <fullName evidence="1">Uncharacterized protein</fullName>
    </submittedName>
</protein>
<keyword evidence="2" id="KW-1185">Reference proteome</keyword>
<comment type="caution">
    <text evidence="1">The sequence shown here is derived from an EMBL/GenBank/DDBJ whole genome shotgun (WGS) entry which is preliminary data.</text>
</comment>
<dbReference type="Proteomes" id="UP000215914">
    <property type="component" value="Unassembled WGS sequence"/>
</dbReference>
<sequence length="61" mass="7391">MYCSHSIVFRSTTSEASINRISFNQYRVSFNLHHSVCNYYNFEMFVMKSFFSDRIIYNPFL</sequence>
<gene>
    <name evidence="1" type="ORF">HanXRQr2_Chr11g0516901</name>
</gene>
<dbReference type="EMBL" id="MNCJ02000326">
    <property type="protein sequence ID" value="KAF5784212.1"/>
    <property type="molecule type" value="Genomic_DNA"/>
</dbReference>
<reference evidence="1" key="1">
    <citation type="journal article" date="2017" name="Nature">
        <title>The sunflower genome provides insights into oil metabolism, flowering and Asterid evolution.</title>
        <authorList>
            <person name="Badouin H."/>
            <person name="Gouzy J."/>
            <person name="Grassa C.J."/>
            <person name="Murat F."/>
            <person name="Staton S.E."/>
            <person name="Cottret L."/>
            <person name="Lelandais-Briere C."/>
            <person name="Owens G.L."/>
            <person name="Carrere S."/>
            <person name="Mayjonade B."/>
            <person name="Legrand L."/>
            <person name="Gill N."/>
            <person name="Kane N.C."/>
            <person name="Bowers J.E."/>
            <person name="Hubner S."/>
            <person name="Bellec A."/>
            <person name="Berard A."/>
            <person name="Berges H."/>
            <person name="Blanchet N."/>
            <person name="Boniface M.C."/>
            <person name="Brunel D."/>
            <person name="Catrice O."/>
            <person name="Chaidir N."/>
            <person name="Claudel C."/>
            <person name="Donnadieu C."/>
            <person name="Faraut T."/>
            <person name="Fievet G."/>
            <person name="Helmstetter N."/>
            <person name="King M."/>
            <person name="Knapp S.J."/>
            <person name="Lai Z."/>
            <person name="Le Paslier M.C."/>
            <person name="Lippi Y."/>
            <person name="Lorenzon L."/>
            <person name="Mandel J.R."/>
            <person name="Marage G."/>
            <person name="Marchand G."/>
            <person name="Marquand E."/>
            <person name="Bret-Mestries E."/>
            <person name="Morien E."/>
            <person name="Nambeesan S."/>
            <person name="Nguyen T."/>
            <person name="Pegot-Espagnet P."/>
            <person name="Pouilly N."/>
            <person name="Raftis F."/>
            <person name="Sallet E."/>
            <person name="Schiex T."/>
            <person name="Thomas J."/>
            <person name="Vandecasteele C."/>
            <person name="Vares D."/>
            <person name="Vear F."/>
            <person name="Vautrin S."/>
            <person name="Crespi M."/>
            <person name="Mangin B."/>
            <person name="Burke J.M."/>
            <person name="Salse J."/>
            <person name="Munos S."/>
            <person name="Vincourt P."/>
            <person name="Rieseberg L.H."/>
            <person name="Langlade N.B."/>
        </authorList>
    </citation>
    <scope>NUCLEOTIDE SEQUENCE</scope>
    <source>
        <tissue evidence="1">Leaves</tissue>
    </source>
</reference>
<accession>A0A9K3HT63</accession>
<evidence type="ECO:0000313" key="2">
    <source>
        <dbReference type="Proteomes" id="UP000215914"/>
    </source>
</evidence>
<evidence type="ECO:0000313" key="1">
    <source>
        <dbReference type="EMBL" id="KAF5784212.1"/>
    </source>
</evidence>